<evidence type="ECO:0000313" key="2">
    <source>
        <dbReference type="EMBL" id="KAJ7338212.1"/>
    </source>
</evidence>
<gene>
    <name evidence="2" type="ORF">JRQ81_010905</name>
</gene>
<evidence type="ECO:0000259" key="1">
    <source>
        <dbReference type="Pfam" id="PF01370"/>
    </source>
</evidence>
<dbReference type="AlphaFoldDB" id="A0A9Q1B5F6"/>
<comment type="caution">
    <text evidence="2">The sequence shown here is derived from an EMBL/GenBank/DDBJ whole genome shotgun (WGS) entry which is preliminary data.</text>
</comment>
<dbReference type="Gene3D" id="3.40.50.720">
    <property type="entry name" value="NAD(P)-binding Rossmann-like Domain"/>
    <property type="match status" value="1"/>
</dbReference>
<keyword evidence="3" id="KW-1185">Reference proteome</keyword>
<accession>A0A9Q1B5F6</accession>
<proteinExistence type="predicted"/>
<dbReference type="SUPFAM" id="SSF51735">
    <property type="entry name" value="NAD(P)-binding Rossmann-fold domains"/>
    <property type="match status" value="1"/>
</dbReference>
<name>A0A9Q1B5F6_9SAUR</name>
<feature type="domain" description="NAD-dependent epimerase/dehydratase" evidence="1">
    <location>
        <begin position="81"/>
        <end position="162"/>
    </location>
</feature>
<dbReference type="OrthoDB" id="202470at2759"/>
<dbReference type="Proteomes" id="UP001142489">
    <property type="component" value="Unassembled WGS sequence"/>
</dbReference>
<dbReference type="PANTHER" id="PTHR43238:SF1">
    <property type="entry name" value="GDP-L-FUCOSE SYNTHASE"/>
    <property type="match status" value="1"/>
</dbReference>
<organism evidence="2 3">
    <name type="scientific">Phrynocephalus forsythii</name>
    <dbReference type="NCBI Taxonomy" id="171643"/>
    <lineage>
        <taxon>Eukaryota</taxon>
        <taxon>Metazoa</taxon>
        <taxon>Chordata</taxon>
        <taxon>Craniata</taxon>
        <taxon>Vertebrata</taxon>
        <taxon>Euteleostomi</taxon>
        <taxon>Lepidosauria</taxon>
        <taxon>Squamata</taxon>
        <taxon>Bifurcata</taxon>
        <taxon>Unidentata</taxon>
        <taxon>Episquamata</taxon>
        <taxon>Toxicofera</taxon>
        <taxon>Iguania</taxon>
        <taxon>Acrodonta</taxon>
        <taxon>Agamidae</taxon>
        <taxon>Agaminae</taxon>
        <taxon>Phrynocephalus</taxon>
    </lineage>
</organism>
<dbReference type="Pfam" id="PF01370">
    <property type="entry name" value="Epimerase"/>
    <property type="match status" value="1"/>
</dbReference>
<reference evidence="2" key="1">
    <citation type="journal article" date="2023" name="DNA Res.">
        <title>Chromosome-level genome assembly of Phrynocephalus forsythii using third-generation DNA sequencing and Hi-C analysis.</title>
        <authorList>
            <person name="Qi Y."/>
            <person name="Zhao W."/>
            <person name="Zhao Y."/>
            <person name="Niu C."/>
            <person name="Cao S."/>
            <person name="Zhang Y."/>
        </authorList>
    </citation>
    <scope>NUCLEOTIDE SEQUENCE</scope>
    <source>
        <tissue evidence="2">Muscle</tissue>
    </source>
</reference>
<dbReference type="InterPro" id="IPR036291">
    <property type="entry name" value="NAD(P)-bd_dom_sf"/>
</dbReference>
<sequence length="220" mass="24504">MVLTPLLHETTKERYSEICRQTATGLLKMLKPDPRYPLCLDEGQMELFPERGEVLLEHDAACMWAFSGVVIMAEPVKVKRILVTGGSGLVGKAIERVVAEGEKRPDEEWIFVSSKDADLTNAAETKALFEKHKPTHVIHLAAMVGGLFRNIKYNLDFWRRGVIRGHVTLNPEISCTAGWRGIGEDDEVSIREAAGCIVKAMDFKGEILVSLRMISRSLGL</sequence>
<dbReference type="PANTHER" id="PTHR43238">
    <property type="entry name" value="GDP-L-FUCOSE SYNTHASE"/>
    <property type="match status" value="1"/>
</dbReference>
<protein>
    <recommendedName>
        <fullName evidence="1">NAD-dependent epimerase/dehydratase domain-containing protein</fullName>
    </recommendedName>
</protein>
<evidence type="ECO:0000313" key="3">
    <source>
        <dbReference type="Proteomes" id="UP001142489"/>
    </source>
</evidence>
<dbReference type="InterPro" id="IPR001509">
    <property type="entry name" value="Epimerase_deHydtase"/>
</dbReference>
<dbReference type="GO" id="GO:0050577">
    <property type="term" value="F:GDP-L-fucose synthase activity"/>
    <property type="evidence" value="ECO:0007669"/>
    <property type="project" value="TreeGrafter"/>
</dbReference>
<dbReference type="EMBL" id="JAPFRF010000003">
    <property type="protein sequence ID" value="KAJ7338212.1"/>
    <property type="molecule type" value="Genomic_DNA"/>
</dbReference>